<evidence type="ECO:0000313" key="2">
    <source>
        <dbReference type="EMBL" id="KAL3723706.1"/>
    </source>
</evidence>
<dbReference type="Pfam" id="PF00657">
    <property type="entry name" value="Lipase_GDSL"/>
    <property type="match status" value="1"/>
</dbReference>
<dbReference type="PANTHER" id="PTHR45642">
    <property type="entry name" value="GDSL ESTERASE/LIPASE EXL3"/>
    <property type="match status" value="1"/>
</dbReference>
<dbReference type="Gene3D" id="3.40.50.1110">
    <property type="entry name" value="SGNH hydrolase"/>
    <property type="match status" value="1"/>
</dbReference>
<dbReference type="InterPro" id="IPR036514">
    <property type="entry name" value="SGNH_hydro_sf"/>
</dbReference>
<organism evidence="2 3">
    <name type="scientific">Eucalyptus globulus</name>
    <name type="common">Tasmanian blue gum</name>
    <dbReference type="NCBI Taxonomy" id="34317"/>
    <lineage>
        <taxon>Eukaryota</taxon>
        <taxon>Viridiplantae</taxon>
        <taxon>Streptophyta</taxon>
        <taxon>Embryophyta</taxon>
        <taxon>Tracheophyta</taxon>
        <taxon>Spermatophyta</taxon>
        <taxon>Magnoliopsida</taxon>
        <taxon>eudicotyledons</taxon>
        <taxon>Gunneridae</taxon>
        <taxon>Pentapetalae</taxon>
        <taxon>rosids</taxon>
        <taxon>malvids</taxon>
        <taxon>Myrtales</taxon>
        <taxon>Myrtaceae</taxon>
        <taxon>Myrtoideae</taxon>
        <taxon>Eucalypteae</taxon>
        <taxon>Eucalyptus</taxon>
    </lineage>
</organism>
<sequence length="394" mass="43220">MHLLSSFPNPETAIEPLFSLQVQSLPPLLAMSSIQFGSPRPPFDPKLWLTAVWAVALVFLRQGAAASLAWPRNVTVPAAFAFGDSVMDPGNNNGLATVAKCNFPPYGRDLDPSVPLGRCSNGRVPSDMLAETLGVKKFLPAYLDPNLELQDLLTGVSFVSGANGYDPLPAKLALVLSLSDQLDLYSEYMETICLEVGVERASAIASKSVYILCNTYFATLLRRSKYDVSSYTDLLVSWASSFLRELYGLGARKIGVLSLPPVGCLPSQRTLHGGPKRDCFDSANKAAVLFNSKLCAEIDSLREDLPGARLVYMDIYYLLLAIIQDPARFGFEVSTKGCCGTGNIEVSYLCNRLDHPVTCDDDTKYVFWDSFHPTEATYQTLANQIYGKYARELF</sequence>
<gene>
    <name evidence="2" type="ORF">ACJRO7_035815</name>
</gene>
<reference evidence="2 3" key="1">
    <citation type="submission" date="2024-11" db="EMBL/GenBank/DDBJ databases">
        <title>Chromosome-level genome assembly of Eucalyptus globulus Labill. provides insights into its genome evolution.</title>
        <authorList>
            <person name="Li X."/>
        </authorList>
    </citation>
    <scope>NUCLEOTIDE SEQUENCE [LARGE SCALE GENOMIC DNA]</scope>
    <source>
        <strain evidence="2">CL2024</strain>
        <tissue evidence="2">Fresh tender leaves</tissue>
    </source>
</reference>
<dbReference type="InterPro" id="IPR050592">
    <property type="entry name" value="GDSL_lipolytic_enzyme"/>
</dbReference>
<dbReference type="CDD" id="cd01837">
    <property type="entry name" value="SGNH_plant_lipase_like"/>
    <property type="match status" value="1"/>
</dbReference>
<comment type="caution">
    <text evidence="2">The sequence shown here is derived from an EMBL/GenBank/DDBJ whole genome shotgun (WGS) entry which is preliminary data.</text>
</comment>
<comment type="similarity">
    <text evidence="1">Belongs to the 'GDSL' lipolytic enzyme family.</text>
</comment>
<name>A0ABD3J7A2_EUCGL</name>
<dbReference type="InterPro" id="IPR035669">
    <property type="entry name" value="SGNH_plant_lipase-like"/>
</dbReference>
<protein>
    <recommendedName>
        <fullName evidence="4">GDSL esterase/lipase EXL3</fullName>
    </recommendedName>
</protein>
<keyword evidence="3" id="KW-1185">Reference proteome</keyword>
<dbReference type="FunFam" id="3.40.50.1110:FF:000003">
    <property type="entry name" value="GDSL esterase/lipase APG"/>
    <property type="match status" value="1"/>
</dbReference>
<dbReference type="EMBL" id="JBJKBG010000009">
    <property type="protein sequence ID" value="KAL3723706.1"/>
    <property type="molecule type" value="Genomic_DNA"/>
</dbReference>
<dbReference type="AlphaFoldDB" id="A0ABD3J7A2"/>
<dbReference type="Proteomes" id="UP001634007">
    <property type="component" value="Unassembled WGS sequence"/>
</dbReference>
<dbReference type="SUPFAM" id="SSF52266">
    <property type="entry name" value="SGNH hydrolase"/>
    <property type="match status" value="1"/>
</dbReference>
<accession>A0ABD3J7A2</accession>
<evidence type="ECO:0008006" key="4">
    <source>
        <dbReference type="Google" id="ProtNLM"/>
    </source>
</evidence>
<dbReference type="PANTHER" id="PTHR45642:SF135">
    <property type="entry name" value="GDSL ESTERASE_LIPASE EXL2"/>
    <property type="match status" value="1"/>
</dbReference>
<dbReference type="InterPro" id="IPR001087">
    <property type="entry name" value="GDSL"/>
</dbReference>
<evidence type="ECO:0000313" key="3">
    <source>
        <dbReference type="Proteomes" id="UP001634007"/>
    </source>
</evidence>
<proteinExistence type="inferred from homology"/>
<evidence type="ECO:0000256" key="1">
    <source>
        <dbReference type="ARBA" id="ARBA00008668"/>
    </source>
</evidence>